<proteinExistence type="inferred from homology"/>
<dbReference type="NCBIfam" id="TIGR00191">
    <property type="entry name" value="thrB"/>
    <property type="match status" value="1"/>
</dbReference>
<keyword evidence="5 13" id="KW-0028">Amino-acid biosynthesis</keyword>
<keyword evidence="10 13" id="KW-0067">ATP-binding</keyword>
<evidence type="ECO:0000256" key="3">
    <source>
        <dbReference type="ARBA" id="ARBA00012078"/>
    </source>
</evidence>
<dbReference type="InterPro" id="IPR013750">
    <property type="entry name" value="GHMP_kinase_C_dom"/>
</dbReference>
<evidence type="ECO:0000259" key="14">
    <source>
        <dbReference type="Pfam" id="PF00288"/>
    </source>
</evidence>
<evidence type="ECO:0000256" key="9">
    <source>
        <dbReference type="ARBA" id="ARBA00022777"/>
    </source>
</evidence>
<comment type="function">
    <text evidence="12 13">Catalyzes the ATP-dependent phosphorylation of L-homoserine to L-homoserine phosphate.</text>
</comment>
<sequence>MTASRPVTGPRPRGGTLAVGREVVVEVPATSANLGPGFDCFGLALDWRERVTLRTEPSGFHLAVSGEGADQVPRDETHLIIRSTLLGLADLGVSASGLRLDCHNTIPHGRGLGSSSAAIVAGLLAARALAGREPDPAWTLRHATAIEGHPDNVAAAVYGGFVLAYEGREGVAVVEGRVASDLAVATFTPGQAMATKAARALLPARVQHVDAAANSARAALLVEAIAGRTDLLWEATRDWLHQEYRKPAMPKSAELMTQLRGAGLAAVISGAGPTVLVLGDSTDLAAAEAAGWVPAAQGFVVRRGGVGPGARVTVGGAE</sequence>
<comment type="pathway">
    <text evidence="1 13">Amino-acid biosynthesis; L-threonine biosynthesis; L-threonine from L-aspartate: step 4/5.</text>
</comment>
<protein>
    <recommendedName>
        <fullName evidence="4 13">Homoserine kinase</fullName>
        <shortName evidence="13">HK</shortName>
        <shortName evidence="13">HSK</shortName>
        <ecNumber evidence="3 13">2.7.1.39</ecNumber>
    </recommendedName>
</protein>
<dbReference type="PROSITE" id="PS00627">
    <property type="entry name" value="GHMP_KINASES_ATP"/>
    <property type="match status" value="1"/>
</dbReference>
<dbReference type="InterPro" id="IPR014721">
    <property type="entry name" value="Ribsml_uS5_D2-typ_fold_subgr"/>
</dbReference>
<accession>A0ABP7E631</accession>
<keyword evidence="7 13" id="KW-0791">Threonine biosynthesis</keyword>
<dbReference type="InterPro" id="IPR006204">
    <property type="entry name" value="GHMP_kinase_N_dom"/>
</dbReference>
<organism evidence="16 17">
    <name type="scientific">Microlunatus aurantiacus</name>
    <dbReference type="NCBI Taxonomy" id="446786"/>
    <lineage>
        <taxon>Bacteria</taxon>
        <taxon>Bacillati</taxon>
        <taxon>Actinomycetota</taxon>
        <taxon>Actinomycetes</taxon>
        <taxon>Propionibacteriales</taxon>
        <taxon>Propionibacteriaceae</taxon>
        <taxon>Microlunatus</taxon>
    </lineage>
</organism>
<dbReference type="Pfam" id="PF08544">
    <property type="entry name" value="GHMP_kinases_C"/>
    <property type="match status" value="1"/>
</dbReference>
<keyword evidence="9 13" id="KW-0418">Kinase</keyword>
<dbReference type="InterPro" id="IPR020568">
    <property type="entry name" value="Ribosomal_Su5_D2-typ_SF"/>
</dbReference>
<evidence type="ECO:0000256" key="2">
    <source>
        <dbReference type="ARBA" id="ARBA00007370"/>
    </source>
</evidence>
<dbReference type="Pfam" id="PF00288">
    <property type="entry name" value="GHMP_kinases_N"/>
    <property type="match status" value="1"/>
</dbReference>
<dbReference type="GO" id="GO:0016301">
    <property type="term" value="F:kinase activity"/>
    <property type="evidence" value="ECO:0007669"/>
    <property type="project" value="UniProtKB-KW"/>
</dbReference>
<name>A0ABP7E631_9ACTN</name>
<dbReference type="Gene3D" id="3.30.230.10">
    <property type="match status" value="1"/>
</dbReference>
<evidence type="ECO:0000256" key="1">
    <source>
        <dbReference type="ARBA" id="ARBA00005015"/>
    </source>
</evidence>
<evidence type="ECO:0000256" key="11">
    <source>
        <dbReference type="ARBA" id="ARBA00049375"/>
    </source>
</evidence>
<dbReference type="Gene3D" id="3.30.70.890">
    <property type="entry name" value="GHMP kinase, C-terminal domain"/>
    <property type="match status" value="1"/>
</dbReference>
<evidence type="ECO:0000256" key="13">
    <source>
        <dbReference type="HAMAP-Rule" id="MF_00384"/>
    </source>
</evidence>
<dbReference type="EC" id="2.7.1.39" evidence="3 13"/>
<evidence type="ECO:0000313" key="17">
    <source>
        <dbReference type="Proteomes" id="UP001500051"/>
    </source>
</evidence>
<feature type="domain" description="GHMP kinase N-terminal" evidence="14">
    <location>
        <begin position="89"/>
        <end position="160"/>
    </location>
</feature>
<evidence type="ECO:0000259" key="15">
    <source>
        <dbReference type="Pfam" id="PF08544"/>
    </source>
</evidence>
<keyword evidence="17" id="KW-1185">Reference proteome</keyword>
<dbReference type="InterPro" id="IPR006203">
    <property type="entry name" value="GHMP_knse_ATP-bd_CS"/>
</dbReference>
<dbReference type="EMBL" id="BAAAYX010000020">
    <property type="protein sequence ID" value="GAA3714808.1"/>
    <property type="molecule type" value="Genomic_DNA"/>
</dbReference>
<keyword evidence="13" id="KW-0963">Cytoplasm</keyword>
<evidence type="ECO:0000256" key="12">
    <source>
        <dbReference type="ARBA" id="ARBA00049954"/>
    </source>
</evidence>
<evidence type="ECO:0000256" key="10">
    <source>
        <dbReference type="ARBA" id="ARBA00022840"/>
    </source>
</evidence>
<dbReference type="RefSeq" id="WP_344813991.1">
    <property type="nucleotide sequence ID" value="NZ_BAAAYX010000020.1"/>
</dbReference>
<evidence type="ECO:0000256" key="5">
    <source>
        <dbReference type="ARBA" id="ARBA00022605"/>
    </source>
</evidence>
<evidence type="ECO:0000256" key="6">
    <source>
        <dbReference type="ARBA" id="ARBA00022679"/>
    </source>
</evidence>
<evidence type="ECO:0000256" key="4">
    <source>
        <dbReference type="ARBA" id="ARBA00017858"/>
    </source>
</evidence>
<evidence type="ECO:0000256" key="8">
    <source>
        <dbReference type="ARBA" id="ARBA00022741"/>
    </source>
</evidence>
<comment type="subcellular location">
    <subcellularLocation>
        <location evidence="13">Cytoplasm</location>
    </subcellularLocation>
</comment>
<dbReference type="SUPFAM" id="SSF54211">
    <property type="entry name" value="Ribosomal protein S5 domain 2-like"/>
    <property type="match status" value="1"/>
</dbReference>
<dbReference type="PANTHER" id="PTHR20861:SF1">
    <property type="entry name" value="HOMOSERINE KINASE"/>
    <property type="match status" value="1"/>
</dbReference>
<evidence type="ECO:0000256" key="7">
    <source>
        <dbReference type="ARBA" id="ARBA00022697"/>
    </source>
</evidence>
<reference evidence="17" key="1">
    <citation type="journal article" date="2019" name="Int. J. Syst. Evol. Microbiol.">
        <title>The Global Catalogue of Microorganisms (GCM) 10K type strain sequencing project: providing services to taxonomists for standard genome sequencing and annotation.</title>
        <authorList>
            <consortium name="The Broad Institute Genomics Platform"/>
            <consortium name="The Broad Institute Genome Sequencing Center for Infectious Disease"/>
            <person name="Wu L."/>
            <person name="Ma J."/>
        </authorList>
    </citation>
    <scope>NUCLEOTIDE SEQUENCE [LARGE SCALE GENOMIC DNA]</scope>
    <source>
        <strain evidence="17">JCM 16548</strain>
    </source>
</reference>
<dbReference type="PRINTS" id="PR00958">
    <property type="entry name" value="HOMSERKINASE"/>
</dbReference>
<gene>
    <name evidence="13 16" type="primary">thrB</name>
    <name evidence="16" type="ORF">GCM10022204_37560</name>
</gene>
<dbReference type="PANTHER" id="PTHR20861">
    <property type="entry name" value="HOMOSERINE/4-DIPHOSPHOCYTIDYL-2-C-METHYL-D-ERYTHRITOL KINASE"/>
    <property type="match status" value="1"/>
</dbReference>
<dbReference type="InterPro" id="IPR036554">
    <property type="entry name" value="GHMP_kinase_C_sf"/>
</dbReference>
<keyword evidence="8 13" id="KW-0547">Nucleotide-binding</keyword>
<evidence type="ECO:0000313" key="16">
    <source>
        <dbReference type="EMBL" id="GAA3714808.1"/>
    </source>
</evidence>
<comment type="similarity">
    <text evidence="2 13">Belongs to the GHMP kinase family. Homoserine kinase subfamily.</text>
</comment>
<feature type="domain" description="GHMP kinase C-terminal" evidence="15">
    <location>
        <begin position="235"/>
        <end position="288"/>
    </location>
</feature>
<dbReference type="InterPro" id="IPR000870">
    <property type="entry name" value="Homoserine_kinase"/>
</dbReference>
<comment type="caution">
    <text evidence="16">The sequence shown here is derived from an EMBL/GenBank/DDBJ whole genome shotgun (WGS) entry which is preliminary data.</text>
</comment>
<feature type="binding site" evidence="13">
    <location>
        <begin position="107"/>
        <end position="117"/>
    </location>
    <ligand>
        <name>ATP</name>
        <dbReference type="ChEBI" id="CHEBI:30616"/>
    </ligand>
</feature>
<dbReference type="Proteomes" id="UP001500051">
    <property type="component" value="Unassembled WGS sequence"/>
</dbReference>
<dbReference type="HAMAP" id="MF_00384">
    <property type="entry name" value="Homoser_kinase"/>
    <property type="match status" value="1"/>
</dbReference>
<comment type="catalytic activity">
    <reaction evidence="11 13">
        <text>L-homoserine + ATP = O-phospho-L-homoserine + ADP + H(+)</text>
        <dbReference type="Rhea" id="RHEA:13985"/>
        <dbReference type="ChEBI" id="CHEBI:15378"/>
        <dbReference type="ChEBI" id="CHEBI:30616"/>
        <dbReference type="ChEBI" id="CHEBI:57476"/>
        <dbReference type="ChEBI" id="CHEBI:57590"/>
        <dbReference type="ChEBI" id="CHEBI:456216"/>
        <dbReference type="EC" id="2.7.1.39"/>
    </reaction>
</comment>
<dbReference type="PIRSF" id="PIRSF000676">
    <property type="entry name" value="Homoser_kin"/>
    <property type="match status" value="1"/>
</dbReference>
<keyword evidence="6 13" id="KW-0808">Transferase</keyword>
<dbReference type="SUPFAM" id="SSF55060">
    <property type="entry name" value="GHMP Kinase, C-terminal domain"/>
    <property type="match status" value="1"/>
</dbReference>